<keyword evidence="4" id="KW-1185">Reference proteome</keyword>
<dbReference type="PROSITE" id="PS50245">
    <property type="entry name" value="CAP_GLY_2"/>
    <property type="match status" value="1"/>
</dbReference>
<proteinExistence type="predicted"/>
<gene>
    <name evidence="3" type="ORF">SAMEA4029010_CIC11G00000002865</name>
</gene>
<dbReference type="Pfam" id="PF01302">
    <property type="entry name" value="CAP_GLY"/>
    <property type="match status" value="1"/>
</dbReference>
<feature type="coiled-coil region" evidence="1">
    <location>
        <begin position="238"/>
        <end position="362"/>
    </location>
</feature>
<evidence type="ECO:0000313" key="3">
    <source>
        <dbReference type="EMBL" id="SGZ56319.1"/>
    </source>
</evidence>
<reference evidence="3 4" key="1">
    <citation type="submission" date="2016-10" db="EMBL/GenBank/DDBJ databases">
        <authorList>
            <person name="de Groot N.N."/>
        </authorList>
    </citation>
    <scope>NUCLEOTIDE SEQUENCE [LARGE SCALE GENOMIC DNA]</scope>
    <source>
        <strain evidence="3 4">CBS 141442</strain>
    </source>
</reference>
<evidence type="ECO:0000259" key="2">
    <source>
        <dbReference type="PROSITE" id="PS50245"/>
    </source>
</evidence>
<dbReference type="InterPro" id="IPR036859">
    <property type="entry name" value="CAP-Gly_dom_sf"/>
</dbReference>
<feature type="coiled-coil region" evidence="1">
    <location>
        <begin position="83"/>
        <end position="190"/>
    </location>
</feature>
<keyword evidence="1" id="KW-0175">Coiled coil</keyword>
<dbReference type="SMART" id="SM01052">
    <property type="entry name" value="CAP_GLY"/>
    <property type="match status" value="1"/>
</dbReference>
<feature type="coiled-coil region" evidence="1">
    <location>
        <begin position="704"/>
        <end position="745"/>
    </location>
</feature>
<dbReference type="Proteomes" id="UP000182334">
    <property type="component" value="Chromosome V"/>
</dbReference>
<dbReference type="EMBL" id="LT635760">
    <property type="protein sequence ID" value="SGZ56319.1"/>
    <property type="molecule type" value="Genomic_DNA"/>
</dbReference>
<dbReference type="OrthoDB" id="2130750at2759"/>
<feature type="domain" description="CAP-Gly" evidence="2">
    <location>
        <begin position="23"/>
        <end position="67"/>
    </location>
</feature>
<accession>A0A1L0BY89</accession>
<dbReference type="STRING" id="45354.A0A1L0BY89"/>
<evidence type="ECO:0000256" key="1">
    <source>
        <dbReference type="SAM" id="Coils"/>
    </source>
</evidence>
<dbReference type="SUPFAM" id="SSF74924">
    <property type="entry name" value="Cap-Gly domain"/>
    <property type="match status" value="1"/>
</dbReference>
<dbReference type="InterPro" id="IPR000938">
    <property type="entry name" value="CAP-Gly_domain"/>
</dbReference>
<dbReference type="PROSITE" id="PS00845">
    <property type="entry name" value="CAP_GLY_1"/>
    <property type="match status" value="1"/>
</dbReference>
<protein>
    <submittedName>
        <fullName evidence="3">CIC11C00000002865</fullName>
    </submittedName>
</protein>
<evidence type="ECO:0000313" key="4">
    <source>
        <dbReference type="Proteomes" id="UP000182334"/>
    </source>
</evidence>
<organism evidence="3 4">
    <name type="scientific">Sungouiella intermedia</name>
    <dbReference type="NCBI Taxonomy" id="45354"/>
    <lineage>
        <taxon>Eukaryota</taxon>
        <taxon>Fungi</taxon>
        <taxon>Dikarya</taxon>
        <taxon>Ascomycota</taxon>
        <taxon>Saccharomycotina</taxon>
        <taxon>Pichiomycetes</taxon>
        <taxon>Metschnikowiaceae</taxon>
        <taxon>Sungouiella</taxon>
    </lineage>
</organism>
<dbReference type="PANTHER" id="PTHR18916:SF93">
    <property type="entry name" value="RESTIN HOMOLOG"/>
    <property type="match status" value="1"/>
</dbReference>
<dbReference type="AlphaFoldDB" id="A0A1L0BY89"/>
<dbReference type="PANTHER" id="PTHR18916">
    <property type="entry name" value="DYNACTIN 1-RELATED MICROTUBULE-BINDING"/>
    <property type="match status" value="1"/>
</dbReference>
<dbReference type="Gene3D" id="2.30.30.190">
    <property type="entry name" value="CAP Gly-rich-like domain"/>
    <property type="match status" value="1"/>
</dbReference>
<name>A0A1L0BY89_9ASCO</name>
<sequence length="845" mass="96505">MATLEIGQKVSVKGEAGVIRFRGSTKFATGEWIGVELDTGVGKNDGSLQGVRYFQCQKQGNYGVFVRPSMLGNTSQNEKLRPILEVQAIVDKLQTKLRAARAEIDKNKKDLEEAEAKLQQKSAQVDDLEANLERISVEGDYLKSQNITLSLELQQLQTSYADMSAEYEILQEEMDLNKELEEEVKMQLTDSHAVTAEDFQLLVQHNKKLELAVSSLRKLSSEKEGKFSEEIQSLRSEIVDFEELKKTYQLTIEKLKQADTTIAHLQEQLESANELDLIIEYLTRENESLSLKNKDLTETVNELKEIHELDKSLEEDLRKVEQDLKDQITSLLSQITQEKRRVEVLNSKHELLLHEMESLKKSNNSSSSLGSMELESLNLEIKKLLLVIENSNFKSNVSLRALDCLRSLNLKSVSENFREVISTFQNLGMAQSIAREIQTALSKSPTAIKIEILNVFERLCGLLDAASYQLEYEYEDSDVTFLGTRLELLYSDLLQAFENLHFEDKTSLGALDSHFSTLRLFCKDARFLRSISFFCLTELGLEVNNTHRICESILKLIPQDKGQELRTMKKQIELVKEQCETALEESKFDKIIQPGKLLLIKLPDLSDNLLMTLQQLESDSSVDMDNSITLEIQRYTAALYELSQVIKGNLQDAIEESIFQCIIDRRVEVTTPNELLSDRIEKDKIINDLKLNIEVLEKNMGATIEGKSSKILELKDMLQQAKSEFQDLEAKHKKLVATNKTLENQVQSLFELNALKAQNQIRAIEDLKSKKSYTTEMALAQEISMLRNMVALSSRNREHEDISWLAEPIYPQYGCITYGRQIEFEARARETRALASRILQRILRS</sequence>